<feature type="transmembrane region" description="Helical" evidence="1">
    <location>
        <begin position="20"/>
        <end position="43"/>
    </location>
</feature>
<protein>
    <submittedName>
        <fullName evidence="2">Uncharacterized protein</fullName>
    </submittedName>
</protein>
<keyword evidence="1" id="KW-0812">Transmembrane</keyword>
<sequence>MVGATGFEPATSSSQIERNFLIHSIFEQFLISSILFGAVWLNFDRIHSENLR</sequence>
<accession>A0A382RYV3</accession>
<evidence type="ECO:0000256" key="1">
    <source>
        <dbReference type="SAM" id="Phobius"/>
    </source>
</evidence>
<dbReference type="AlphaFoldDB" id="A0A382RYV3"/>
<proteinExistence type="predicted"/>
<evidence type="ECO:0000313" key="2">
    <source>
        <dbReference type="EMBL" id="SVD02335.1"/>
    </source>
</evidence>
<dbReference type="EMBL" id="UINC01124890">
    <property type="protein sequence ID" value="SVD02335.1"/>
    <property type="molecule type" value="Genomic_DNA"/>
</dbReference>
<keyword evidence="1" id="KW-1133">Transmembrane helix</keyword>
<keyword evidence="1" id="KW-0472">Membrane</keyword>
<gene>
    <name evidence="2" type="ORF">METZ01_LOCUS355189</name>
</gene>
<organism evidence="2">
    <name type="scientific">marine metagenome</name>
    <dbReference type="NCBI Taxonomy" id="408172"/>
    <lineage>
        <taxon>unclassified sequences</taxon>
        <taxon>metagenomes</taxon>
        <taxon>ecological metagenomes</taxon>
    </lineage>
</organism>
<name>A0A382RYV3_9ZZZZ</name>
<reference evidence="2" key="1">
    <citation type="submission" date="2018-05" db="EMBL/GenBank/DDBJ databases">
        <authorList>
            <person name="Lanie J.A."/>
            <person name="Ng W.-L."/>
            <person name="Kazmierczak K.M."/>
            <person name="Andrzejewski T.M."/>
            <person name="Davidsen T.M."/>
            <person name="Wayne K.J."/>
            <person name="Tettelin H."/>
            <person name="Glass J.I."/>
            <person name="Rusch D."/>
            <person name="Podicherti R."/>
            <person name="Tsui H.-C.T."/>
            <person name="Winkler M.E."/>
        </authorList>
    </citation>
    <scope>NUCLEOTIDE SEQUENCE</scope>
</reference>